<dbReference type="InterPro" id="IPR006140">
    <property type="entry name" value="D-isomer_DH_NAD-bd"/>
</dbReference>
<evidence type="ECO:0000256" key="2">
    <source>
        <dbReference type="ARBA" id="ARBA00013143"/>
    </source>
</evidence>
<dbReference type="EC" id="1.1.1.95" evidence="2"/>
<dbReference type="InterPro" id="IPR045626">
    <property type="entry name" value="PGDH_ASB_dom"/>
</dbReference>
<keyword evidence="3 7" id="KW-0560">Oxidoreductase</keyword>
<dbReference type="PROSITE" id="PS51671">
    <property type="entry name" value="ACT"/>
    <property type="match status" value="1"/>
</dbReference>
<accession>A0A0D2MS78</accession>
<dbReference type="InterPro" id="IPR045865">
    <property type="entry name" value="ACT-like_dom_sf"/>
</dbReference>
<keyword evidence="4" id="KW-0520">NAD</keyword>
<dbReference type="GO" id="GO:0004617">
    <property type="term" value="F:phosphoglycerate dehydrogenase activity"/>
    <property type="evidence" value="ECO:0007669"/>
    <property type="project" value="UniProtKB-EC"/>
</dbReference>
<evidence type="ECO:0000313" key="8">
    <source>
        <dbReference type="Proteomes" id="UP000054498"/>
    </source>
</evidence>
<dbReference type="AlphaFoldDB" id="A0A0D2MS78"/>
<comment type="pathway">
    <text evidence="1">Amino-acid biosynthesis; L-serine biosynthesis; L-serine from 3-phospho-D-glycerate: step 1/3.</text>
</comment>
<dbReference type="PANTHER" id="PTHR42938">
    <property type="entry name" value="FORMATE DEHYDROGENASE 1"/>
    <property type="match status" value="1"/>
</dbReference>
<dbReference type="KEGG" id="mng:MNEG_10548"/>
<sequence length="428" mass="45269">MRAGKWERGKLVGVSVVDKTLAIMGFGKVGNEVARRAKGLGLTVIAHDPYASEDKARALGVQLVSFDEALARVGAWGTGDFFSLHMPLTPGTKKMFNDDAFAKIKKGARIINVARGGVIDDEALARALDSGAVAAAALDVFEEEPPKYEGHPLIGRPNVITTPHLGASTAEAQEGVSIEVVEAVVEALQGKLSANAVNAPMVAPEVLRELAPYVTLAEGLGKAAVQLVADQGLTDIKITYSTPRGDDLDTRLLRAMVIKGILEETTTSNVNLVNADLLAKSRGLRIAEVTVRSEGADVLTSLSVSLGAAKSKFSGSLDKESRIYIEGTVRAGRPYLTKIGGFDVDLSVEGSVLLCRQRDQPGIVGTIGMLLAKDNININFMTVSRTARNEEAVMAIGVDNDPSPDTLAGVGMIKGVLEWALFKELNLA</sequence>
<keyword evidence="8" id="KW-1185">Reference proteome</keyword>
<evidence type="ECO:0000313" key="7">
    <source>
        <dbReference type="EMBL" id="KIY97415.1"/>
    </source>
</evidence>
<dbReference type="Proteomes" id="UP000054498">
    <property type="component" value="Unassembled WGS sequence"/>
</dbReference>
<dbReference type="STRING" id="145388.A0A0D2MS78"/>
<dbReference type="SUPFAM" id="SSF55021">
    <property type="entry name" value="ACT-like"/>
    <property type="match status" value="1"/>
</dbReference>
<comment type="catalytic activity">
    <reaction evidence="5">
        <text>(2R)-3-phosphoglycerate + NAD(+) = 3-phosphooxypyruvate + NADH + H(+)</text>
        <dbReference type="Rhea" id="RHEA:12641"/>
        <dbReference type="ChEBI" id="CHEBI:15378"/>
        <dbReference type="ChEBI" id="CHEBI:18110"/>
        <dbReference type="ChEBI" id="CHEBI:57540"/>
        <dbReference type="ChEBI" id="CHEBI:57945"/>
        <dbReference type="ChEBI" id="CHEBI:58272"/>
        <dbReference type="EC" id="1.1.1.95"/>
    </reaction>
</comment>
<dbReference type="Pfam" id="PF19304">
    <property type="entry name" value="PGDH_inter"/>
    <property type="match status" value="1"/>
</dbReference>
<dbReference type="PROSITE" id="PS00065">
    <property type="entry name" value="D_2_HYDROXYACID_DH_1"/>
    <property type="match status" value="1"/>
</dbReference>
<dbReference type="Pfam" id="PF02826">
    <property type="entry name" value="2-Hacid_dh_C"/>
    <property type="match status" value="1"/>
</dbReference>
<dbReference type="GO" id="GO:0051287">
    <property type="term" value="F:NAD binding"/>
    <property type="evidence" value="ECO:0007669"/>
    <property type="project" value="InterPro"/>
</dbReference>
<name>A0A0D2MS78_9CHLO</name>
<proteinExistence type="predicted"/>
<dbReference type="GeneID" id="25727721"/>
<dbReference type="FunFam" id="3.30.1330.90:FF:000003">
    <property type="entry name" value="D-3-phosphoglycerate dehydrogenase"/>
    <property type="match status" value="1"/>
</dbReference>
<evidence type="ECO:0000256" key="5">
    <source>
        <dbReference type="ARBA" id="ARBA00048731"/>
    </source>
</evidence>
<dbReference type="Pfam" id="PF01842">
    <property type="entry name" value="ACT"/>
    <property type="match status" value="1"/>
</dbReference>
<gene>
    <name evidence="7" type="ORF">MNEG_10548</name>
</gene>
<dbReference type="OrthoDB" id="298012at2759"/>
<dbReference type="InterPro" id="IPR036291">
    <property type="entry name" value="NAD(P)-bd_dom_sf"/>
</dbReference>
<dbReference type="CDD" id="cd04902">
    <property type="entry name" value="ACT_3PGDH-xct"/>
    <property type="match status" value="1"/>
</dbReference>
<dbReference type="Gene3D" id="3.40.50.720">
    <property type="entry name" value="NAD(P)-binding Rossmann-like Domain"/>
    <property type="match status" value="1"/>
</dbReference>
<dbReference type="EMBL" id="KK102581">
    <property type="protein sequence ID" value="KIY97415.1"/>
    <property type="molecule type" value="Genomic_DNA"/>
</dbReference>
<evidence type="ECO:0000256" key="3">
    <source>
        <dbReference type="ARBA" id="ARBA00023002"/>
    </source>
</evidence>
<evidence type="ECO:0000256" key="4">
    <source>
        <dbReference type="ARBA" id="ARBA00023027"/>
    </source>
</evidence>
<dbReference type="SUPFAM" id="SSF51735">
    <property type="entry name" value="NAD(P)-binding Rossmann-fold domains"/>
    <property type="match status" value="1"/>
</dbReference>
<dbReference type="RefSeq" id="XP_013896435.1">
    <property type="nucleotide sequence ID" value="XM_014040981.1"/>
</dbReference>
<evidence type="ECO:0000259" key="6">
    <source>
        <dbReference type="PROSITE" id="PS51671"/>
    </source>
</evidence>
<dbReference type="SUPFAM" id="SSF143548">
    <property type="entry name" value="Serine metabolism enzymes domain"/>
    <property type="match status" value="1"/>
</dbReference>
<dbReference type="PANTHER" id="PTHR42938:SF22">
    <property type="entry name" value="D-3-PHOSPHOGLYCERATE DEHYDROGENASE"/>
    <property type="match status" value="1"/>
</dbReference>
<dbReference type="InterPro" id="IPR029009">
    <property type="entry name" value="ASB_dom_sf"/>
</dbReference>
<dbReference type="FunFam" id="3.30.70.260:FF:000008">
    <property type="entry name" value="D-3-phosphoglycerate dehydrogenase, chloroplastic"/>
    <property type="match status" value="1"/>
</dbReference>
<reference evidence="7 8" key="1">
    <citation type="journal article" date="2013" name="BMC Genomics">
        <title>Reconstruction of the lipid metabolism for the microalga Monoraphidium neglectum from its genome sequence reveals characteristics suitable for biofuel production.</title>
        <authorList>
            <person name="Bogen C."/>
            <person name="Al-Dilaimi A."/>
            <person name="Albersmeier A."/>
            <person name="Wichmann J."/>
            <person name="Grundmann M."/>
            <person name="Rupp O."/>
            <person name="Lauersen K.J."/>
            <person name="Blifernez-Klassen O."/>
            <person name="Kalinowski J."/>
            <person name="Goesmann A."/>
            <person name="Mussgnug J.H."/>
            <person name="Kruse O."/>
        </authorList>
    </citation>
    <scope>NUCLEOTIDE SEQUENCE [LARGE SCALE GENOMIC DNA]</scope>
    <source>
        <strain evidence="7 8">SAG 48.87</strain>
    </source>
</reference>
<organism evidence="7 8">
    <name type="scientific">Monoraphidium neglectum</name>
    <dbReference type="NCBI Taxonomy" id="145388"/>
    <lineage>
        <taxon>Eukaryota</taxon>
        <taxon>Viridiplantae</taxon>
        <taxon>Chlorophyta</taxon>
        <taxon>core chlorophytes</taxon>
        <taxon>Chlorophyceae</taxon>
        <taxon>CS clade</taxon>
        <taxon>Sphaeropleales</taxon>
        <taxon>Selenastraceae</taxon>
        <taxon>Monoraphidium</taxon>
    </lineage>
</organism>
<dbReference type="Gene3D" id="3.30.70.260">
    <property type="match status" value="1"/>
</dbReference>
<evidence type="ECO:0000256" key="1">
    <source>
        <dbReference type="ARBA" id="ARBA00005216"/>
    </source>
</evidence>
<dbReference type="InterPro" id="IPR002912">
    <property type="entry name" value="ACT_dom"/>
</dbReference>
<feature type="domain" description="ACT" evidence="6">
    <location>
        <begin position="352"/>
        <end position="428"/>
    </location>
</feature>
<dbReference type="Gene3D" id="3.30.1330.90">
    <property type="entry name" value="D-3-phosphoglycerate dehydrogenase, domain 3"/>
    <property type="match status" value="1"/>
</dbReference>
<protein>
    <recommendedName>
        <fullName evidence="2">phosphoglycerate dehydrogenase</fullName>
        <ecNumber evidence="2">1.1.1.95</ecNumber>
    </recommendedName>
</protein>
<dbReference type="InterPro" id="IPR029752">
    <property type="entry name" value="D-isomer_DH_CS1"/>
</dbReference>